<dbReference type="RefSeq" id="YP_010103480.1">
    <property type="nucleotide sequence ID" value="NC_055809.1"/>
</dbReference>
<reference evidence="1 2" key="1">
    <citation type="submission" date="2019-05" db="EMBL/GenBank/DDBJ databases">
        <authorList>
            <person name="Anderson M.E."/>
            <person name="Poser W.S.A."/>
            <person name="Smith D.I."/>
            <person name="Mcgriff A.K."/>
            <person name="Powell E.A."/>
            <person name="Stamm J."/>
            <person name="Caruso S.M."/>
            <person name="Garlena R.A."/>
            <person name="Russell D.A."/>
            <person name="Pope W.H."/>
            <person name="Jacobs-Sera D."/>
            <person name="Hatfull G.F."/>
        </authorList>
    </citation>
    <scope>NUCLEOTIDE SEQUENCE [LARGE SCALE GENOMIC DNA]</scope>
</reference>
<accession>A0A514DK16</accession>
<sequence>MAALSHAIGTKVKVTNGSYRDKTGVVQVKDGHMVVVMDKDNSVLYGASDSMVEKV</sequence>
<dbReference type="KEGG" id="vg:65121349"/>
<dbReference type="Proteomes" id="UP000315413">
    <property type="component" value="Segment"/>
</dbReference>
<dbReference type="Gene3D" id="2.30.30.30">
    <property type="match status" value="1"/>
</dbReference>
<proteinExistence type="predicted"/>
<evidence type="ECO:0000313" key="1">
    <source>
        <dbReference type="EMBL" id="QDH93971.1"/>
    </source>
</evidence>
<protein>
    <submittedName>
        <fullName evidence="1">Uncharacterized protein</fullName>
    </submittedName>
</protein>
<dbReference type="InterPro" id="IPR008991">
    <property type="entry name" value="Translation_prot_SH3-like_sf"/>
</dbReference>
<name>A0A514DK16_9CAUD</name>
<dbReference type="GeneID" id="65121349"/>
<dbReference type="EMBL" id="MK977711">
    <property type="protein sequence ID" value="QDH93971.1"/>
    <property type="molecule type" value="Genomic_DNA"/>
</dbReference>
<keyword evidence="2" id="KW-1185">Reference proteome</keyword>
<dbReference type="SUPFAM" id="SSF50104">
    <property type="entry name" value="Translation proteins SH3-like domain"/>
    <property type="match status" value="1"/>
</dbReference>
<evidence type="ECO:0000313" key="2">
    <source>
        <dbReference type="Proteomes" id="UP000315413"/>
    </source>
</evidence>
<gene>
    <name evidence="1" type="primary">109</name>
    <name evidence="1" type="ORF">SEA_EVY_109</name>
</gene>
<dbReference type="InterPro" id="IPR014722">
    <property type="entry name" value="Rib_uL2_dom2"/>
</dbReference>
<organism evidence="1 2">
    <name type="scientific">Streptomyces phage Evy</name>
    <dbReference type="NCBI Taxonomy" id="2588514"/>
    <lineage>
        <taxon>Viruses</taxon>
        <taxon>Duplodnaviria</taxon>
        <taxon>Heunggongvirae</taxon>
        <taxon>Uroviricota</taxon>
        <taxon>Caudoviricetes</taxon>
        <taxon>Stanwilliamsviridae</taxon>
        <taxon>Boydwoodruffvirinae</taxon>
        <taxon>Samistivirus</taxon>
        <taxon>Samistivirus evy</taxon>
    </lineage>
</organism>